<dbReference type="OrthoDB" id="6066359at2759"/>
<name>A0A8B6FFL1_MYTGA</name>
<proteinExistence type="predicted"/>
<dbReference type="Proteomes" id="UP000596742">
    <property type="component" value="Unassembled WGS sequence"/>
</dbReference>
<evidence type="ECO:0000313" key="1">
    <source>
        <dbReference type="EMBL" id="VDI48361.1"/>
    </source>
</evidence>
<comment type="caution">
    <text evidence="1">The sequence shown here is derived from an EMBL/GenBank/DDBJ whole genome shotgun (WGS) entry which is preliminary data.</text>
</comment>
<dbReference type="EMBL" id="UYJE01006718">
    <property type="protein sequence ID" value="VDI48361.1"/>
    <property type="molecule type" value="Genomic_DNA"/>
</dbReference>
<gene>
    <name evidence="1" type="ORF">MGAL_10B014365</name>
</gene>
<accession>A0A8B6FFL1</accession>
<dbReference type="Gene3D" id="2.120.10.30">
    <property type="entry name" value="TolB, C-terminal domain"/>
    <property type="match status" value="1"/>
</dbReference>
<reference evidence="1" key="1">
    <citation type="submission" date="2018-11" db="EMBL/GenBank/DDBJ databases">
        <authorList>
            <person name="Alioto T."/>
            <person name="Alioto T."/>
        </authorList>
    </citation>
    <scope>NUCLEOTIDE SEQUENCE</scope>
</reference>
<sequence length="401" mass="46329">MRFKINKKLDEIEKKMLDELSEQYGNCKSKYTEVLNQVNTMDKKIQGLREQTSQLKHIGSNIKVFLRTLQLNKLIQNEVQTVELVTTTMQEYKFGVEIHPRLISLVNDVDNFGKIQVDEKTMSLPFKDAKVGQAQMVQIAADQSFNRTRLQLRQKFKLNRKKNVCACTVLQNGQLLIANVHSYVYSEIMEYNEDGRHIRDIPVPGKLFDLTVIDNNRIAVTYGNHMMIMDIENNRVDTKITFERRCLGISYENKIIYALVVNEGIVKFDTSGNRLHTTDCKFIDPGNICCITTTKDRIYCTDYYENEIYCCSMTGKYIWTFTDKFPVNTQGISADSEHNLFVVRRNSNHLIMIKHNGTVSKVLLTESDGLNNPVPVHYNRDNKLLLICNESNEDAFLYSVV</sequence>
<dbReference type="AlphaFoldDB" id="A0A8B6FFL1"/>
<dbReference type="SUPFAM" id="SSF101898">
    <property type="entry name" value="NHL repeat"/>
    <property type="match status" value="1"/>
</dbReference>
<protein>
    <submittedName>
        <fullName evidence="1">Uncharacterized protein</fullName>
    </submittedName>
</protein>
<evidence type="ECO:0000313" key="2">
    <source>
        <dbReference type="Proteomes" id="UP000596742"/>
    </source>
</evidence>
<dbReference type="InterPro" id="IPR011042">
    <property type="entry name" value="6-blade_b-propeller_TolB-like"/>
</dbReference>
<keyword evidence="2" id="KW-1185">Reference proteome</keyword>
<organism evidence="1 2">
    <name type="scientific">Mytilus galloprovincialis</name>
    <name type="common">Mediterranean mussel</name>
    <dbReference type="NCBI Taxonomy" id="29158"/>
    <lineage>
        <taxon>Eukaryota</taxon>
        <taxon>Metazoa</taxon>
        <taxon>Spiralia</taxon>
        <taxon>Lophotrochozoa</taxon>
        <taxon>Mollusca</taxon>
        <taxon>Bivalvia</taxon>
        <taxon>Autobranchia</taxon>
        <taxon>Pteriomorphia</taxon>
        <taxon>Mytilida</taxon>
        <taxon>Mytiloidea</taxon>
        <taxon>Mytilidae</taxon>
        <taxon>Mytilinae</taxon>
        <taxon>Mytilus</taxon>
    </lineage>
</organism>